<gene>
    <name evidence="2" type="ORF">HA052_18940</name>
</gene>
<feature type="domain" description="AB hydrolase-1" evidence="1">
    <location>
        <begin position="51"/>
        <end position="172"/>
    </location>
</feature>
<dbReference type="InterPro" id="IPR000073">
    <property type="entry name" value="AB_hydrolase_1"/>
</dbReference>
<evidence type="ECO:0000259" key="1">
    <source>
        <dbReference type="Pfam" id="PF00561"/>
    </source>
</evidence>
<dbReference type="InterPro" id="IPR029058">
    <property type="entry name" value="AB_hydrolase_fold"/>
</dbReference>
<sequence>MWRRWIWNGKQWLFDWGVRQQRRWAGLKPRRRSLEQGELSWLERAAPAGAPVLVLLHGFGAEKDHWAMLARRLPKMFRLIAPDLPGHGDSMSGLDISYRVEAQADRLRAFLDVWGVEHVHLIGNSMGGAIAANFAARYPRHVASLTLLNAAGAGDSASEMAEWWRRSGENPLLGMTSADGVRAMLDWAMYQPPPVPGFAIEVTAARKAERVEVERKIFDDLLDSVDQRPLLASIQAPTLIVWGREDRILHVEDADCFAAAIAGSEKRVLEQVGHLPMMEQPRQVAELWLDFARRRVLQAGQDDAPAAIATGR</sequence>
<dbReference type="RefSeq" id="WP_166453103.1">
    <property type="nucleotide sequence ID" value="NZ_JAAOMA010000032.1"/>
</dbReference>
<dbReference type="PRINTS" id="PR00412">
    <property type="entry name" value="EPOXHYDRLASE"/>
</dbReference>
<dbReference type="InterPro" id="IPR000639">
    <property type="entry name" value="Epox_hydrolase-like"/>
</dbReference>
<reference evidence="2 3" key="1">
    <citation type="submission" date="2020-03" db="EMBL/GenBank/DDBJ databases">
        <title>Draft genome sequence of environmentally isolated cultures.</title>
        <authorList>
            <person name="Wilson H.S."/>
            <person name="De Leon M.E."/>
        </authorList>
    </citation>
    <scope>NUCLEOTIDE SEQUENCE [LARGE SCALE GENOMIC DNA]</scope>
    <source>
        <strain evidence="2 3">HSC-31F16</strain>
    </source>
</reference>
<dbReference type="SUPFAM" id="SSF53474">
    <property type="entry name" value="alpha/beta-Hydrolases"/>
    <property type="match status" value="1"/>
</dbReference>
<protein>
    <submittedName>
        <fullName evidence="2">Alpha/beta fold hydrolase</fullName>
    </submittedName>
</protein>
<dbReference type="GO" id="GO:0016787">
    <property type="term" value="F:hydrolase activity"/>
    <property type="evidence" value="ECO:0007669"/>
    <property type="project" value="UniProtKB-KW"/>
</dbReference>
<name>A0ABX0L633_9NEIS</name>
<evidence type="ECO:0000313" key="3">
    <source>
        <dbReference type="Proteomes" id="UP001515641"/>
    </source>
</evidence>
<dbReference type="Pfam" id="PF00561">
    <property type="entry name" value="Abhydrolase_1"/>
    <property type="match status" value="1"/>
</dbReference>
<keyword evidence="2" id="KW-0378">Hydrolase</keyword>
<keyword evidence="3" id="KW-1185">Reference proteome</keyword>
<dbReference type="PANTHER" id="PTHR43798:SF5">
    <property type="entry name" value="MONOACYLGLYCEROL LIPASE ABHD6"/>
    <property type="match status" value="1"/>
</dbReference>
<accession>A0ABX0L633</accession>
<dbReference type="PANTHER" id="PTHR43798">
    <property type="entry name" value="MONOACYLGLYCEROL LIPASE"/>
    <property type="match status" value="1"/>
</dbReference>
<organism evidence="2 3">
    <name type="scientific">Chromobacterium fluminis</name>
    <dbReference type="NCBI Taxonomy" id="3044269"/>
    <lineage>
        <taxon>Bacteria</taxon>
        <taxon>Pseudomonadati</taxon>
        <taxon>Pseudomonadota</taxon>
        <taxon>Betaproteobacteria</taxon>
        <taxon>Neisseriales</taxon>
        <taxon>Chromobacteriaceae</taxon>
        <taxon>Chromobacterium</taxon>
    </lineage>
</organism>
<dbReference type="Gene3D" id="3.40.50.1820">
    <property type="entry name" value="alpha/beta hydrolase"/>
    <property type="match status" value="1"/>
</dbReference>
<dbReference type="InterPro" id="IPR050266">
    <property type="entry name" value="AB_hydrolase_sf"/>
</dbReference>
<proteinExistence type="predicted"/>
<dbReference type="PRINTS" id="PR00111">
    <property type="entry name" value="ABHYDROLASE"/>
</dbReference>
<comment type="caution">
    <text evidence="2">The sequence shown here is derived from an EMBL/GenBank/DDBJ whole genome shotgun (WGS) entry which is preliminary data.</text>
</comment>
<dbReference type="Proteomes" id="UP001515641">
    <property type="component" value="Unassembled WGS sequence"/>
</dbReference>
<evidence type="ECO:0000313" key="2">
    <source>
        <dbReference type="EMBL" id="NHR07267.1"/>
    </source>
</evidence>
<dbReference type="EMBL" id="JAAOMA010000032">
    <property type="protein sequence ID" value="NHR07267.1"/>
    <property type="molecule type" value="Genomic_DNA"/>
</dbReference>